<dbReference type="GO" id="GO:0000155">
    <property type="term" value="F:phosphorelay sensor kinase activity"/>
    <property type="evidence" value="ECO:0007669"/>
    <property type="project" value="InterPro"/>
</dbReference>
<feature type="transmembrane region" description="Helical" evidence="11">
    <location>
        <begin position="12"/>
        <end position="35"/>
    </location>
</feature>
<dbReference type="PANTHER" id="PTHR45436">
    <property type="entry name" value="SENSOR HISTIDINE KINASE YKOH"/>
    <property type="match status" value="1"/>
</dbReference>
<dbReference type="KEGG" id="bgo:BM43_6137"/>
<evidence type="ECO:0000256" key="4">
    <source>
        <dbReference type="ARBA" id="ARBA00022553"/>
    </source>
</evidence>
<evidence type="ECO:0000313" key="15">
    <source>
        <dbReference type="Proteomes" id="UP000029590"/>
    </source>
</evidence>
<dbReference type="PROSITE" id="PS50109">
    <property type="entry name" value="HIS_KIN"/>
    <property type="match status" value="1"/>
</dbReference>
<dbReference type="InterPro" id="IPR003660">
    <property type="entry name" value="HAMP_dom"/>
</dbReference>
<evidence type="ECO:0000256" key="8">
    <source>
        <dbReference type="ARBA" id="ARBA00022989"/>
    </source>
</evidence>
<dbReference type="PANTHER" id="PTHR45436:SF16">
    <property type="entry name" value="HISTIDINE KINASE"/>
    <property type="match status" value="1"/>
</dbReference>
<evidence type="ECO:0000259" key="13">
    <source>
        <dbReference type="PROSITE" id="PS50885"/>
    </source>
</evidence>
<keyword evidence="5" id="KW-0808">Transferase</keyword>
<organism evidence="14 15">
    <name type="scientific">Burkholderia gladioli</name>
    <name type="common">Pseudomonas marginata</name>
    <name type="synonym">Phytomonas marginata</name>
    <dbReference type="NCBI Taxonomy" id="28095"/>
    <lineage>
        <taxon>Bacteria</taxon>
        <taxon>Pseudomonadati</taxon>
        <taxon>Pseudomonadota</taxon>
        <taxon>Betaproteobacteria</taxon>
        <taxon>Burkholderiales</taxon>
        <taxon>Burkholderiaceae</taxon>
        <taxon>Burkholderia</taxon>
    </lineage>
</organism>
<dbReference type="Gene3D" id="3.30.565.10">
    <property type="entry name" value="Histidine kinase-like ATPase, C-terminal domain"/>
    <property type="match status" value="1"/>
</dbReference>
<evidence type="ECO:0000256" key="9">
    <source>
        <dbReference type="ARBA" id="ARBA00023012"/>
    </source>
</evidence>
<sequence>MRKPRRTLARQLLLTYVLLAAVVGTLLSLASLWTIDTLEVHLQRIDMGMAVKRIRDEYLSGRDVGREDRFFHGAPGSDAFPPWLRALPLGFSKIEHEGREWHAMVDDQDQVRYLLLRDYTEFEQRQQHSHWIAVASMAGALILAFLLGGVTTRRFVGPLLRLAAQVGERPALPPQTRLAHEYPDNEIGQLAAAFDETYNQLEAALQRERLFTADVGHELRTPLMVISSSAELLLDDPALAEAQRARLQRMQGAAREIDQQLAAYLMLSRGAGDTHGFAHAEAIGVARDETQRWQARATQLGFALELAIDEPEMLAAPRYPSALLRIVLSNLIRNALQHAGGGTRIRVRATARSLEVEDDGPGIAPEAQAAMFAPFVQGTNAGADNLGLGLSLVQRICQHQGWRVTLDSAPGRGCRFRIDLRDEPAAPGASNHA</sequence>
<evidence type="ECO:0000256" key="2">
    <source>
        <dbReference type="ARBA" id="ARBA00004370"/>
    </source>
</evidence>
<dbReference type="SMART" id="SM00388">
    <property type="entry name" value="HisKA"/>
    <property type="match status" value="1"/>
</dbReference>
<dbReference type="Pfam" id="PF02518">
    <property type="entry name" value="HATPase_c"/>
    <property type="match status" value="1"/>
</dbReference>
<dbReference type="InterPro" id="IPR036890">
    <property type="entry name" value="HATPase_C_sf"/>
</dbReference>
<dbReference type="InterPro" id="IPR036097">
    <property type="entry name" value="HisK_dim/P_sf"/>
</dbReference>
<comment type="caution">
    <text evidence="14">The sequence shown here is derived from an EMBL/GenBank/DDBJ whole genome shotgun (WGS) entry which is preliminary data.</text>
</comment>
<evidence type="ECO:0000256" key="11">
    <source>
        <dbReference type="SAM" id="Phobius"/>
    </source>
</evidence>
<keyword evidence="8 11" id="KW-1133">Transmembrane helix</keyword>
<dbReference type="AlphaFoldDB" id="A0AAW3F569"/>
<dbReference type="EMBL" id="JPGG01000016">
    <property type="protein sequence ID" value="KGC15593.1"/>
    <property type="molecule type" value="Genomic_DNA"/>
</dbReference>
<evidence type="ECO:0000259" key="12">
    <source>
        <dbReference type="PROSITE" id="PS50109"/>
    </source>
</evidence>
<keyword evidence="7" id="KW-0418">Kinase</keyword>
<dbReference type="InterPro" id="IPR050428">
    <property type="entry name" value="TCS_sensor_his_kinase"/>
</dbReference>
<dbReference type="InterPro" id="IPR003661">
    <property type="entry name" value="HisK_dim/P_dom"/>
</dbReference>
<dbReference type="Gene3D" id="6.10.340.10">
    <property type="match status" value="1"/>
</dbReference>
<keyword evidence="9" id="KW-0902">Two-component regulatory system</keyword>
<dbReference type="RefSeq" id="WP_036055540.1">
    <property type="nucleotide sequence ID" value="NZ_CADEVY010000001.1"/>
</dbReference>
<evidence type="ECO:0000256" key="6">
    <source>
        <dbReference type="ARBA" id="ARBA00022692"/>
    </source>
</evidence>
<evidence type="ECO:0000256" key="3">
    <source>
        <dbReference type="ARBA" id="ARBA00012438"/>
    </source>
</evidence>
<dbReference type="GO" id="GO:0005886">
    <property type="term" value="C:plasma membrane"/>
    <property type="evidence" value="ECO:0007669"/>
    <property type="project" value="TreeGrafter"/>
</dbReference>
<accession>A0AAW3F569</accession>
<keyword evidence="4" id="KW-0597">Phosphoprotein</keyword>
<comment type="subcellular location">
    <subcellularLocation>
        <location evidence="2">Membrane</location>
    </subcellularLocation>
</comment>
<dbReference type="SUPFAM" id="SSF47384">
    <property type="entry name" value="Homodimeric domain of signal transducing histidine kinase"/>
    <property type="match status" value="1"/>
</dbReference>
<name>A0AAW3F569_BURGA</name>
<keyword evidence="6 11" id="KW-0812">Transmembrane</keyword>
<protein>
    <recommendedName>
        <fullName evidence="3">histidine kinase</fullName>
        <ecNumber evidence="3">2.7.13.3</ecNumber>
    </recommendedName>
</protein>
<evidence type="ECO:0000256" key="7">
    <source>
        <dbReference type="ARBA" id="ARBA00022777"/>
    </source>
</evidence>
<reference evidence="14 15" key="1">
    <citation type="submission" date="2014-04" db="EMBL/GenBank/DDBJ databases">
        <authorList>
            <person name="Bishop-Lilly K.A."/>
            <person name="Broomall S.M."/>
            <person name="Chain P.S."/>
            <person name="Chertkov O."/>
            <person name="Coyne S.R."/>
            <person name="Daligault H.E."/>
            <person name="Davenport K.W."/>
            <person name="Erkkila T."/>
            <person name="Frey K.G."/>
            <person name="Gibbons H.S."/>
            <person name="Gu W."/>
            <person name="Jaissle J."/>
            <person name="Johnson S.L."/>
            <person name="Koroleva G.I."/>
            <person name="Ladner J.T."/>
            <person name="Lo C.-C."/>
            <person name="Minogue T.D."/>
            <person name="Munk C."/>
            <person name="Palacios G.F."/>
            <person name="Redden C.L."/>
            <person name="Rosenzweig C.N."/>
            <person name="Scholz M.B."/>
            <person name="Teshima H."/>
            <person name="Xu Y."/>
        </authorList>
    </citation>
    <scope>NUCLEOTIDE SEQUENCE [LARGE SCALE GENOMIC DNA]</scope>
    <source>
        <strain evidence="15">gladioli</strain>
    </source>
</reference>
<dbReference type="Gene3D" id="1.10.287.130">
    <property type="match status" value="1"/>
</dbReference>
<dbReference type="InterPro" id="IPR004358">
    <property type="entry name" value="Sig_transdc_His_kin-like_C"/>
</dbReference>
<dbReference type="PROSITE" id="PS50885">
    <property type="entry name" value="HAMP"/>
    <property type="match status" value="1"/>
</dbReference>
<dbReference type="SUPFAM" id="SSF55874">
    <property type="entry name" value="ATPase domain of HSP90 chaperone/DNA topoisomerase II/histidine kinase"/>
    <property type="match status" value="1"/>
</dbReference>
<dbReference type="CDD" id="cd00075">
    <property type="entry name" value="HATPase"/>
    <property type="match status" value="1"/>
</dbReference>
<dbReference type="Pfam" id="PF00512">
    <property type="entry name" value="HisKA"/>
    <property type="match status" value="1"/>
</dbReference>
<dbReference type="InterPro" id="IPR005467">
    <property type="entry name" value="His_kinase_dom"/>
</dbReference>
<proteinExistence type="predicted"/>
<feature type="domain" description="Histidine kinase" evidence="12">
    <location>
        <begin position="214"/>
        <end position="424"/>
    </location>
</feature>
<keyword evidence="10 11" id="KW-0472">Membrane</keyword>
<dbReference type="InterPro" id="IPR003594">
    <property type="entry name" value="HATPase_dom"/>
</dbReference>
<evidence type="ECO:0000256" key="5">
    <source>
        <dbReference type="ARBA" id="ARBA00022679"/>
    </source>
</evidence>
<comment type="catalytic activity">
    <reaction evidence="1">
        <text>ATP + protein L-histidine = ADP + protein N-phospho-L-histidine.</text>
        <dbReference type="EC" id="2.7.13.3"/>
    </reaction>
</comment>
<gene>
    <name evidence="14" type="ORF">DM48_1627</name>
</gene>
<feature type="transmembrane region" description="Helical" evidence="11">
    <location>
        <begin position="131"/>
        <end position="151"/>
    </location>
</feature>
<dbReference type="EC" id="2.7.13.3" evidence="3"/>
<dbReference type="CDD" id="cd00082">
    <property type="entry name" value="HisKA"/>
    <property type="match status" value="1"/>
</dbReference>
<evidence type="ECO:0000313" key="14">
    <source>
        <dbReference type="EMBL" id="KGC15593.1"/>
    </source>
</evidence>
<evidence type="ECO:0000256" key="10">
    <source>
        <dbReference type="ARBA" id="ARBA00023136"/>
    </source>
</evidence>
<dbReference type="SMART" id="SM00387">
    <property type="entry name" value="HATPase_c"/>
    <property type="match status" value="1"/>
</dbReference>
<dbReference type="Proteomes" id="UP000029590">
    <property type="component" value="Unassembled WGS sequence"/>
</dbReference>
<feature type="domain" description="HAMP" evidence="13">
    <location>
        <begin position="153"/>
        <end position="206"/>
    </location>
</feature>
<dbReference type="SMART" id="SM00304">
    <property type="entry name" value="HAMP"/>
    <property type="match status" value="1"/>
</dbReference>
<evidence type="ECO:0000256" key="1">
    <source>
        <dbReference type="ARBA" id="ARBA00000085"/>
    </source>
</evidence>
<dbReference type="PRINTS" id="PR00344">
    <property type="entry name" value="BCTRLSENSOR"/>
</dbReference>